<dbReference type="Gene3D" id="3.30.470.30">
    <property type="entry name" value="DNA ligase/mRNA capping enzyme"/>
    <property type="match status" value="1"/>
</dbReference>
<dbReference type="Pfam" id="PF11411">
    <property type="entry name" value="DNA_ligase_IV"/>
    <property type="match status" value="1"/>
</dbReference>
<evidence type="ECO:0000259" key="21">
    <source>
        <dbReference type="PROSITE" id="PS50160"/>
    </source>
</evidence>
<dbReference type="STRING" id="178035.A0A154P3Y2"/>
<feature type="repeat" description="TPR" evidence="19">
    <location>
        <begin position="806"/>
        <end position="839"/>
    </location>
</feature>
<dbReference type="SMART" id="SM00292">
    <property type="entry name" value="BRCT"/>
    <property type="match status" value="1"/>
</dbReference>
<evidence type="ECO:0000256" key="12">
    <source>
        <dbReference type="ARBA" id="ARBA00022842"/>
    </source>
</evidence>
<keyword evidence="7" id="KW-0479">Metal-binding</keyword>
<dbReference type="PROSITE" id="PS50160">
    <property type="entry name" value="DNA_LIGASE_A3"/>
    <property type="match status" value="1"/>
</dbReference>
<gene>
    <name evidence="23" type="ORF">WN55_10468</name>
</gene>
<proteinExistence type="inferred from homology"/>
<dbReference type="InterPro" id="IPR012340">
    <property type="entry name" value="NA-bd_OB-fold"/>
</dbReference>
<dbReference type="InterPro" id="IPR019734">
    <property type="entry name" value="TPR_rpt"/>
</dbReference>
<dbReference type="InterPro" id="IPR036599">
    <property type="entry name" value="DNA_ligase_N_sf"/>
</dbReference>
<evidence type="ECO:0000256" key="3">
    <source>
        <dbReference type="ARBA" id="ARBA00007572"/>
    </source>
</evidence>
<dbReference type="NCBIfam" id="TIGR00574">
    <property type="entry name" value="dnl1"/>
    <property type="match status" value="1"/>
</dbReference>
<comment type="cofactor">
    <cofactor evidence="1">
        <name>Mg(2+)</name>
        <dbReference type="ChEBI" id="CHEBI:18420"/>
    </cofactor>
</comment>
<dbReference type="GO" id="GO:0006310">
    <property type="term" value="P:DNA recombination"/>
    <property type="evidence" value="ECO:0007669"/>
    <property type="project" value="UniProtKB-KW"/>
</dbReference>
<evidence type="ECO:0000256" key="8">
    <source>
        <dbReference type="ARBA" id="ARBA00022737"/>
    </source>
</evidence>
<keyword evidence="6" id="KW-0436">Ligase</keyword>
<evidence type="ECO:0000256" key="7">
    <source>
        <dbReference type="ARBA" id="ARBA00022723"/>
    </source>
</evidence>
<dbReference type="InterPro" id="IPR044125">
    <property type="entry name" value="Adenylation_DNA_ligase_IV"/>
</dbReference>
<dbReference type="InterPro" id="IPR001357">
    <property type="entry name" value="BRCT_dom"/>
</dbReference>
<evidence type="ECO:0000256" key="5">
    <source>
        <dbReference type="ARBA" id="ARBA00022073"/>
    </source>
</evidence>
<evidence type="ECO:0000259" key="22">
    <source>
        <dbReference type="PROSITE" id="PS50172"/>
    </source>
</evidence>
<keyword evidence="15" id="KW-0539">Nucleus</keyword>
<dbReference type="EMBL" id="KQ434809">
    <property type="protein sequence ID" value="KZC06557.1"/>
    <property type="molecule type" value="Genomic_DNA"/>
</dbReference>
<keyword evidence="12" id="KW-0460">Magnesium</keyword>
<dbReference type="CDD" id="cd07903">
    <property type="entry name" value="Adenylation_DNA_ligase_IV"/>
    <property type="match status" value="1"/>
</dbReference>
<dbReference type="GO" id="GO:0046872">
    <property type="term" value="F:metal ion binding"/>
    <property type="evidence" value="ECO:0007669"/>
    <property type="project" value="UniProtKB-KW"/>
</dbReference>
<evidence type="ECO:0000313" key="24">
    <source>
        <dbReference type="Proteomes" id="UP000076502"/>
    </source>
</evidence>
<dbReference type="InterPro" id="IPR012309">
    <property type="entry name" value="DNA_ligase_ATP-dep_C"/>
</dbReference>
<dbReference type="Gene3D" id="2.40.50.140">
    <property type="entry name" value="Nucleic acid-binding proteins"/>
    <property type="match status" value="1"/>
</dbReference>
<feature type="domain" description="ATP-dependent DNA ligase family profile" evidence="21">
    <location>
        <begin position="1116"/>
        <end position="1251"/>
    </location>
</feature>
<dbReference type="SUPFAM" id="SSF56091">
    <property type="entry name" value="DNA ligase/mRNA capping enzyme, catalytic domain"/>
    <property type="match status" value="1"/>
</dbReference>
<dbReference type="Pfam" id="PF04675">
    <property type="entry name" value="DNA_ligase_A_N"/>
    <property type="match status" value="1"/>
</dbReference>
<dbReference type="Gene3D" id="1.25.40.10">
    <property type="entry name" value="Tetratricopeptide repeat domain"/>
    <property type="match status" value="2"/>
</dbReference>
<name>A0A154P3Y2_DUFNO</name>
<dbReference type="GO" id="GO:0006297">
    <property type="term" value="P:nucleotide-excision repair, DNA gap filling"/>
    <property type="evidence" value="ECO:0007669"/>
    <property type="project" value="TreeGrafter"/>
</dbReference>
<dbReference type="GO" id="GO:0071897">
    <property type="term" value="P:DNA biosynthetic process"/>
    <property type="evidence" value="ECO:0007669"/>
    <property type="project" value="InterPro"/>
</dbReference>
<dbReference type="InterPro" id="IPR011990">
    <property type="entry name" value="TPR-like_helical_dom_sf"/>
</dbReference>
<dbReference type="GO" id="GO:0005524">
    <property type="term" value="F:ATP binding"/>
    <property type="evidence" value="ECO:0007669"/>
    <property type="project" value="UniProtKB-KW"/>
</dbReference>
<feature type="repeat" description="TPR" evidence="19">
    <location>
        <begin position="469"/>
        <end position="502"/>
    </location>
</feature>
<dbReference type="GO" id="GO:0003677">
    <property type="term" value="F:DNA binding"/>
    <property type="evidence" value="ECO:0007669"/>
    <property type="project" value="InterPro"/>
</dbReference>
<evidence type="ECO:0000256" key="1">
    <source>
        <dbReference type="ARBA" id="ARBA00001946"/>
    </source>
</evidence>
<comment type="catalytic activity">
    <reaction evidence="18">
        <text>ATP + (deoxyribonucleotide)n-3'-hydroxyl + 5'-phospho-(deoxyribonucleotide)m = (deoxyribonucleotide)n+m + AMP + diphosphate.</text>
        <dbReference type="EC" id="6.5.1.1"/>
    </reaction>
</comment>
<sequence length="1662" mass="191422">MVNEQNAITTVIIEELDESALSNMNVDMTEFVEAKALEIREITGDIIPESYFEQSNSAIDITVETDDQDILMTADEEDRLTKQFLNGELTFSEYSSRMDQDIDLETVETDPFRNENEFEEIGTSKTVLRRGPRGRYRKKKRTLPPALQGLMGEANLRFARGDTDLAAQICMEIIRRVLPSAPEPFQTLAMIYETDQPEKSLQFALIAAHLSPKDSDQWVRLANMSLEAGDIKQAITCYNKAIQASPKDISLYETRAQLLEKHGDKKAYLKGFSKLVHQLEPEDAGNVIKYAKMLAQRCMEENNNEQALEAMENIFSKCPSFITLEEVNIMTEILIALKKFKRCLNILTTYTTIWVKFKNDNKNVDVVTKKSGNEKKDDVEDRGIDEIEACGMPDDVVVDLKAKFLITLLELDQMKLAESLLPKFYLHENPEISGDLFLDIAETLMGKQEFERALLLLDPLVNSNNYSLAAVWLRHAECWVGCKDLKKAIKSYEVVTQLSPQHLGARIALAKLYQLWGQYNKAIDILNQDPESDTLDPQVIYRRTLLLYKVKKYDEYFQSGMLLFSRHCVHVRSKVELSAISRPYAIQRRIDSLKLYRLSRGEKFEEENAPVFLSTTDLSEKSEFLLFLQMCKLACRLKRYGFLQRICMSALTSKRFEKRNAHVMFLCSLACIYNNDSYHGYNIVRHLIRICQTPNSWNLLNIIVQKAQDSRHNRFIMRLLGREDVFSYVHVMHANNCLVSATYKYALNDYISLFKVAPSALLALLIGITLFQMACQKSSAKKNQLIIQGIAFLKKYCQLRGEDGKQETYYNMGRAFHQIGLLPAAMHFYKLVLNEDPGDLVKNNSHLLDLKQEAAFNLHLIYMQSENYLLARIVPRAKKIAGADFAEKAYWILRNRFPSEASGWTIERINLFFDHISSKDETIQPKEETFKVLFEKINALEFKWITRIILKDLKLGIGTKKILQVLHPDANTLFDVSSNLRQVCDTLYNPELRYHHNITVFSHFKPMLLERCRIEDTNKLFAKDEQYFVQCKYDGERSQMHMKNGRYKYFTRQGYDITNYPGYGETSSSGFMSSVFSRLLNPECKSIILDGELLGWHKEKKLLASKGMRFDVKKLSDNSHHQPCFVAFDIIMYNDVLHDTEPYEKRLEILKDTFKEEEGSLMLCKSIKISKSEELCSLFNESMQNKEEGLVVKKCDVKYKPNARDGCGCYKIKAEFSDDLVEDIDLIILGGYYGEGKFMGLINSFLTGVASPPDIPGENPSKFLSVVSVSNGFSMDTLKDLYKKFEGKWQTGCPAHVTPPRLEPPDRWIRPEDSIIVTVRASEMTTSNDYPTGYSLRFPRVMSVRPDKPWYNVCTTTELLSLVKDTRPIQKLTKRDVDYDDIGEAPEKKVRKITRQRYDARPTRLNIYENLPVPLSRLFDGKEICVINGDKEMPKEHIEKILLQHNTKVVQNPSKENYCVIVGNPKTVRAISVIEKGEYDVVTLDWFKRVTKEENWPSLEDFLPWELIACRESTKRRLAEHYDDYYDNFTVDADEESLAHSLQKAEETAKTLEFDHAQMKEMDQELFADGVSPYSIFRGMVGYFQTPSDVSKFEFRFMAGTVKDIIDDSVTHIFIDTNCSSSELESLINNKSDGPAVIVRSEWISECFRQSKLIPDEDYVMQ</sequence>
<evidence type="ECO:0000256" key="17">
    <source>
        <dbReference type="ARBA" id="ARBA00031942"/>
    </source>
</evidence>
<dbReference type="Pfam" id="PF00533">
    <property type="entry name" value="BRCT"/>
    <property type="match status" value="1"/>
</dbReference>
<keyword evidence="13" id="KW-0233">DNA recombination</keyword>
<dbReference type="GO" id="GO:0006303">
    <property type="term" value="P:double-strand break repair via nonhomologous end joining"/>
    <property type="evidence" value="ECO:0007669"/>
    <property type="project" value="TreeGrafter"/>
</dbReference>
<evidence type="ECO:0000256" key="14">
    <source>
        <dbReference type="ARBA" id="ARBA00023204"/>
    </source>
</evidence>
<keyword evidence="14" id="KW-0234">DNA repair</keyword>
<evidence type="ECO:0000256" key="9">
    <source>
        <dbReference type="ARBA" id="ARBA00022741"/>
    </source>
</evidence>
<accession>A0A154P3Y2</accession>
<dbReference type="CDD" id="cd07968">
    <property type="entry name" value="OBF_DNA_ligase_IV"/>
    <property type="match status" value="1"/>
</dbReference>
<dbReference type="Pfam" id="PF04679">
    <property type="entry name" value="DNA_ligase_A_C"/>
    <property type="match status" value="1"/>
</dbReference>
<evidence type="ECO:0000256" key="4">
    <source>
        <dbReference type="ARBA" id="ARBA00012727"/>
    </source>
</evidence>
<evidence type="ECO:0000256" key="6">
    <source>
        <dbReference type="ARBA" id="ARBA00022598"/>
    </source>
</evidence>
<reference evidence="23 24" key="1">
    <citation type="submission" date="2015-07" db="EMBL/GenBank/DDBJ databases">
        <title>The genome of Dufourea novaeangliae.</title>
        <authorList>
            <person name="Pan H."/>
            <person name="Kapheim K."/>
        </authorList>
    </citation>
    <scope>NUCLEOTIDE SEQUENCE [LARGE SCALE GENOMIC DNA]</scope>
    <source>
        <strain evidence="23">0120121106</strain>
        <tissue evidence="23">Whole body</tissue>
    </source>
</reference>
<evidence type="ECO:0000256" key="11">
    <source>
        <dbReference type="ARBA" id="ARBA00022840"/>
    </source>
</evidence>
<evidence type="ECO:0000256" key="13">
    <source>
        <dbReference type="ARBA" id="ARBA00023172"/>
    </source>
</evidence>
<feature type="domain" description="BRCT" evidence="22">
    <location>
        <begin position="1414"/>
        <end position="1504"/>
    </location>
</feature>
<keyword evidence="9" id="KW-0547">Nucleotide-binding</keyword>
<dbReference type="GO" id="GO:0005958">
    <property type="term" value="C:DNA-dependent protein kinase-DNA ligase 4 complex"/>
    <property type="evidence" value="ECO:0007669"/>
    <property type="project" value="TreeGrafter"/>
</dbReference>
<dbReference type="Pfam" id="PF01068">
    <property type="entry name" value="DNA_ligase_A_M"/>
    <property type="match status" value="1"/>
</dbReference>
<evidence type="ECO:0000256" key="10">
    <source>
        <dbReference type="ARBA" id="ARBA00022763"/>
    </source>
</evidence>
<keyword evidence="24" id="KW-1185">Reference proteome</keyword>
<evidence type="ECO:0000256" key="2">
    <source>
        <dbReference type="ARBA" id="ARBA00004123"/>
    </source>
</evidence>
<dbReference type="OrthoDB" id="151490at2759"/>
<protein>
    <recommendedName>
        <fullName evidence="5">DNA ligase 4</fullName>
        <ecNumber evidence="4">6.5.1.1</ecNumber>
    </recommendedName>
    <alternativeName>
        <fullName evidence="17">DNA ligase IV</fullName>
    </alternativeName>
    <alternativeName>
        <fullName evidence="16">Polydeoxyribonucleotide synthase [ATP] 4</fullName>
    </alternativeName>
</protein>
<dbReference type="InterPro" id="IPR000977">
    <property type="entry name" value="DNA_ligase_ATP-dep"/>
</dbReference>
<dbReference type="SUPFAM" id="SSF52113">
    <property type="entry name" value="BRCT domain"/>
    <property type="match status" value="2"/>
</dbReference>
<dbReference type="Gene3D" id="3.40.50.10190">
    <property type="entry name" value="BRCT domain"/>
    <property type="match status" value="2"/>
</dbReference>
<evidence type="ECO:0000256" key="20">
    <source>
        <dbReference type="RuleBase" id="RU004196"/>
    </source>
</evidence>
<evidence type="ECO:0000256" key="15">
    <source>
        <dbReference type="ARBA" id="ARBA00023242"/>
    </source>
</evidence>
<feature type="repeat" description="TPR" evidence="19">
    <location>
        <begin position="215"/>
        <end position="248"/>
    </location>
</feature>
<dbReference type="SMART" id="SM00028">
    <property type="entry name" value="TPR"/>
    <property type="match status" value="3"/>
</dbReference>
<dbReference type="Gene3D" id="1.10.3260.10">
    <property type="entry name" value="DNA ligase, ATP-dependent, N-terminal domain"/>
    <property type="match status" value="1"/>
</dbReference>
<dbReference type="SUPFAM" id="SSF48452">
    <property type="entry name" value="TPR-like"/>
    <property type="match status" value="1"/>
</dbReference>
<keyword evidence="10" id="KW-0227">DNA damage</keyword>
<feature type="domain" description="BRCT" evidence="22">
    <location>
        <begin position="1572"/>
        <end position="1661"/>
    </location>
</feature>
<dbReference type="SUPFAM" id="SSF50249">
    <property type="entry name" value="Nucleic acid-binding proteins"/>
    <property type="match status" value="1"/>
</dbReference>
<dbReference type="GO" id="GO:0032807">
    <property type="term" value="C:DNA ligase IV complex"/>
    <property type="evidence" value="ECO:0007669"/>
    <property type="project" value="TreeGrafter"/>
</dbReference>
<comment type="similarity">
    <text evidence="3 20">Belongs to the ATP-dependent DNA ligase family.</text>
</comment>
<dbReference type="InterPro" id="IPR036420">
    <property type="entry name" value="BRCT_dom_sf"/>
</dbReference>
<dbReference type="GO" id="GO:0003910">
    <property type="term" value="F:DNA ligase (ATP) activity"/>
    <property type="evidence" value="ECO:0007669"/>
    <property type="project" value="UniProtKB-EC"/>
</dbReference>
<dbReference type="EC" id="6.5.1.1" evidence="4"/>
<evidence type="ECO:0000256" key="19">
    <source>
        <dbReference type="PROSITE-ProRule" id="PRU00339"/>
    </source>
</evidence>
<dbReference type="Pfam" id="PF13181">
    <property type="entry name" value="TPR_8"/>
    <property type="match status" value="1"/>
</dbReference>
<evidence type="ECO:0000256" key="16">
    <source>
        <dbReference type="ARBA" id="ARBA00030676"/>
    </source>
</evidence>
<dbReference type="PANTHER" id="PTHR45997:SF1">
    <property type="entry name" value="DNA LIGASE 4"/>
    <property type="match status" value="1"/>
</dbReference>
<dbReference type="PROSITE" id="PS50005">
    <property type="entry name" value="TPR"/>
    <property type="match status" value="3"/>
</dbReference>
<dbReference type="PROSITE" id="PS50172">
    <property type="entry name" value="BRCT"/>
    <property type="match status" value="2"/>
</dbReference>
<dbReference type="InterPro" id="IPR012310">
    <property type="entry name" value="DNA_ligase_ATP-dep_cent"/>
</dbReference>
<evidence type="ECO:0000256" key="18">
    <source>
        <dbReference type="ARBA" id="ARBA00034003"/>
    </source>
</evidence>
<comment type="subcellular location">
    <subcellularLocation>
        <location evidence="2">Nucleus</location>
    </subcellularLocation>
</comment>
<dbReference type="InterPro" id="IPR029710">
    <property type="entry name" value="LIG4"/>
</dbReference>
<evidence type="ECO:0000313" key="23">
    <source>
        <dbReference type="EMBL" id="KZC06557.1"/>
    </source>
</evidence>
<dbReference type="PANTHER" id="PTHR45997">
    <property type="entry name" value="DNA LIGASE 4"/>
    <property type="match status" value="1"/>
</dbReference>
<dbReference type="InterPro" id="IPR021536">
    <property type="entry name" value="DNA_ligase_IV_dom"/>
</dbReference>
<dbReference type="Proteomes" id="UP000076502">
    <property type="component" value="Unassembled WGS sequence"/>
</dbReference>
<keyword evidence="19" id="KW-0802">TPR repeat</keyword>
<keyword evidence="8" id="KW-0677">Repeat</keyword>
<keyword evidence="11" id="KW-0067">ATP-binding</keyword>
<dbReference type="InterPro" id="IPR012308">
    <property type="entry name" value="DNA_ligase_ATP-dep_N"/>
</dbReference>
<organism evidence="23 24">
    <name type="scientific">Dufourea novaeangliae</name>
    <name type="common">Sweat bee</name>
    <dbReference type="NCBI Taxonomy" id="178035"/>
    <lineage>
        <taxon>Eukaryota</taxon>
        <taxon>Metazoa</taxon>
        <taxon>Ecdysozoa</taxon>
        <taxon>Arthropoda</taxon>
        <taxon>Hexapoda</taxon>
        <taxon>Insecta</taxon>
        <taxon>Pterygota</taxon>
        <taxon>Neoptera</taxon>
        <taxon>Endopterygota</taxon>
        <taxon>Hymenoptera</taxon>
        <taxon>Apocrita</taxon>
        <taxon>Aculeata</taxon>
        <taxon>Apoidea</taxon>
        <taxon>Anthophila</taxon>
        <taxon>Halictidae</taxon>
        <taxon>Rophitinae</taxon>
        <taxon>Dufourea</taxon>
    </lineage>
</organism>
<dbReference type="Pfam" id="PF14559">
    <property type="entry name" value="TPR_19"/>
    <property type="match status" value="1"/>
</dbReference>